<dbReference type="EMBL" id="FQUE01000002">
    <property type="protein sequence ID" value="SHE86891.1"/>
    <property type="molecule type" value="Genomic_DNA"/>
</dbReference>
<evidence type="ECO:0000256" key="3">
    <source>
        <dbReference type="ARBA" id="ARBA00021495"/>
    </source>
</evidence>
<evidence type="ECO:0000256" key="7">
    <source>
        <dbReference type="ARBA" id="ARBA00022741"/>
    </source>
</evidence>
<dbReference type="SUPFAM" id="SSF55874">
    <property type="entry name" value="ATPase domain of HSP90 chaperone/DNA topoisomerase II/histidine kinase"/>
    <property type="match status" value="1"/>
</dbReference>
<keyword evidence="18" id="KW-1185">Reference proteome</keyword>
<evidence type="ECO:0000313" key="18">
    <source>
        <dbReference type="Proteomes" id="UP000183987"/>
    </source>
</evidence>
<dbReference type="Gene3D" id="3.30.565.10">
    <property type="entry name" value="Histidine kinase-like ATPase, C-terminal domain"/>
    <property type="match status" value="1"/>
</dbReference>
<dbReference type="InterPro" id="IPR036097">
    <property type="entry name" value="HisK_dim/P_sf"/>
</dbReference>
<dbReference type="InterPro" id="IPR005467">
    <property type="entry name" value="His_kinase_dom"/>
</dbReference>
<evidence type="ECO:0000256" key="5">
    <source>
        <dbReference type="ARBA" id="ARBA00022553"/>
    </source>
</evidence>
<evidence type="ECO:0000256" key="6">
    <source>
        <dbReference type="ARBA" id="ARBA00022679"/>
    </source>
</evidence>
<dbReference type="InterPro" id="IPR036061">
    <property type="entry name" value="CheW-like_dom_sf"/>
</dbReference>
<feature type="region of interest" description="Disordered" evidence="13">
    <location>
        <begin position="279"/>
        <end position="316"/>
    </location>
</feature>
<evidence type="ECO:0000259" key="14">
    <source>
        <dbReference type="PROSITE" id="PS50109"/>
    </source>
</evidence>
<dbReference type="SMART" id="SM00387">
    <property type="entry name" value="HATPase_c"/>
    <property type="match status" value="1"/>
</dbReference>
<evidence type="ECO:0000256" key="11">
    <source>
        <dbReference type="ARBA" id="ARBA00035100"/>
    </source>
</evidence>
<dbReference type="InterPro" id="IPR036641">
    <property type="entry name" value="HPT_dom_sf"/>
</dbReference>
<evidence type="ECO:0000313" key="17">
    <source>
        <dbReference type="EMBL" id="SHE86891.1"/>
    </source>
</evidence>
<dbReference type="PANTHER" id="PTHR43395">
    <property type="entry name" value="SENSOR HISTIDINE KINASE CHEA"/>
    <property type="match status" value="1"/>
</dbReference>
<dbReference type="PROSITE" id="PS50109">
    <property type="entry name" value="HIS_KIN"/>
    <property type="match status" value="1"/>
</dbReference>
<name>A0A1M4X049_LOKAT</name>
<evidence type="ECO:0000256" key="9">
    <source>
        <dbReference type="ARBA" id="ARBA00022840"/>
    </source>
</evidence>
<dbReference type="PROSITE" id="PS50851">
    <property type="entry name" value="CHEW"/>
    <property type="match status" value="1"/>
</dbReference>
<proteinExistence type="predicted"/>
<dbReference type="PANTHER" id="PTHR43395:SF10">
    <property type="entry name" value="CHEMOTAXIS PROTEIN CHEA"/>
    <property type="match status" value="1"/>
</dbReference>
<dbReference type="InterPro" id="IPR036890">
    <property type="entry name" value="HATPase_C_sf"/>
</dbReference>
<sequence>MSTLNDIRQMFFQECEELLEALDDGLELLRDSLDDGQEMDLETINAVFRSVHSIKGGAAAFGLEALVRFAHRFETTLDDLRAGRLPLTSDVLEVCLRAADQLAELVAAGRDDRDVAADAGAAVIEKLAALSDTKIVTEAEEDSYVPVPMSFDPLPLEFGSVADDGPLTLRFQAQKRLFTNGNDPVHLFRELSVLGQIKVQIDPKSVPEFDQLDPTDCALSWLILMETSEPVESIWEVFDFVDGLCTLEIDTPKDASALPSSSQTHVPLPDAGLSASAAAPEVSRLDPIGTGSEVSLGAQRPESQSPVPEKSAKSETCAGAATAKATVRVDLDQVDRLINVVGELVINQAVLTQCIKAAEIPMTTGLSASLDEFMALAREIQEGVMAIRAQSVKPLFQRMARIAREAADLAGKSVRFETEGEATEVDKTVIERLVDPLTHIIRNAVDHGLETEEQRRAAGKTDIGTVTLRAAHRSGRVLIDVTDNGAGINRRRVLSIAIEKGLVPPDVVLSDPEIDKLLFLPGFSTAPTVTDLSGRGVGMDVVRSAIQKLGGRINITSTSGAGTTMSISLPLTLAVLDGMVVDVAGQTMVVPIATIVETIRPVPGDLHRLAGGMTVVSVRDRFIPIVDLGYVFQFRDDPSTSTDLVYLLVESDHEQMWALAVDRIHDQRQVVIKGLEGNYGHVTGVAAATILGDGKVALIIDPEEAVQRTPSDMPPPTSPRIEENRQ</sequence>
<dbReference type="RefSeq" id="WP_072856431.1">
    <property type="nucleotide sequence ID" value="NZ_FQUE01000002.1"/>
</dbReference>
<comment type="function">
    <text evidence="11">Involved in the transmission of sensory signals from the chemoreceptors to the flagellar motors. CheA is autophosphorylated; it can transfer its phosphate group to either CheB or CheY.</text>
</comment>
<keyword evidence="4" id="KW-0145">Chemotaxis</keyword>
<dbReference type="STRING" id="366533.SAMN05444339_102298"/>
<protein>
    <recommendedName>
        <fullName evidence="3">Chemotaxis protein CheA</fullName>
        <ecNumber evidence="2">2.7.13.3</ecNumber>
    </recommendedName>
</protein>
<dbReference type="Pfam" id="PF01627">
    <property type="entry name" value="Hpt"/>
    <property type="match status" value="1"/>
</dbReference>
<dbReference type="InterPro" id="IPR002545">
    <property type="entry name" value="CheW-lke_dom"/>
</dbReference>
<feature type="region of interest" description="Disordered" evidence="13">
    <location>
        <begin position="703"/>
        <end position="726"/>
    </location>
</feature>
<dbReference type="Gene3D" id="1.20.120.160">
    <property type="entry name" value="HPT domain"/>
    <property type="match status" value="1"/>
</dbReference>
<dbReference type="OrthoDB" id="9803176at2"/>
<comment type="catalytic activity">
    <reaction evidence="1">
        <text>ATP + protein L-histidine = ADP + protein N-phospho-L-histidine.</text>
        <dbReference type="EC" id="2.7.13.3"/>
    </reaction>
</comment>
<gene>
    <name evidence="17" type="ORF">SAMN05444339_102298</name>
</gene>
<evidence type="ECO:0000259" key="15">
    <source>
        <dbReference type="PROSITE" id="PS50851"/>
    </source>
</evidence>
<dbReference type="SUPFAM" id="SSF50341">
    <property type="entry name" value="CheW-like"/>
    <property type="match status" value="1"/>
</dbReference>
<dbReference type="InterPro" id="IPR051315">
    <property type="entry name" value="Bact_Chemotaxis_CheA"/>
</dbReference>
<keyword evidence="6" id="KW-0808">Transferase</keyword>
<dbReference type="InterPro" id="IPR004105">
    <property type="entry name" value="CheA-like_dim"/>
</dbReference>
<evidence type="ECO:0000256" key="8">
    <source>
        <dbReference type="ARBA" id="ARBA00022777"/>
    </source>
</evidence>
<dbReference type="GO" id="GO:0005737">
    <property type="term" value="C:cytoplasm"/>
    <property type="evidence" value="ECO:0007669"/>
    <property type="project" value="InterPro"/>
</dbReference>
<evidence type="ECO:0000256" key="10">
    <source>
        <dbReference type="ARBA" id="ARBA00023012"/>
    </source>
</evidence>
<keyword evidence="10" id="KW-0902">Two-component regulatory system</keyword>
<dbReference type="SUPFAM" id="SSF47226">
    <property type="entry name" value="Histidine-containing phosphotransfer domain, HPT domain"/>
    <property type="match status" value="1"/>
</dbReference>
<dbReference type="EC" id="2.7.13.3" evidence="2"/>
<dbReference type="SMART" id="SM00260">
    <property type="entry name" value="CheW"/>
    <property type="match status" value="1"/>
</dbReference>
<dbReference type="InterPro" id="IPR008207">
    <property type="entry name" value="Sig_transdc_His_kin_Hpt_dom"/>
</dbReference>
<dbReference type="SMART" id="SM00073">
    <property type="entry name" value="HPT"/>
    <property type="match status" value="1"/>
</dbReference>
<organism evidence="17 18">
    <name type="scientific">Loktanella atrilutea</name>
    <dbReference type="NCBI Taxonomy" id="366533"/>
    <lineage>
        <taxon>Bacteria</taxon>
        <taxon>Pseudomonadati</taxon>
        <taxon>Pseudomonadota</taxon>
        <taxon>Alphaproteobacteria</taxon>
        <taxon>Rhodobacterales</taxon>
        <taxon>Roseobacteraceae</taxon>
        <taxon>Loktanella</taxon>
    </lineage>
</organism>
<dbReference type="GO" id="GO:0005524">
    <property type="term" value="F:ATP binding"/>
    <property type="evidence" value="ECO:0007669"/>
    <property type="project" value="UniProtKB-KW"/>
</dbReference>
<feature type="modified residue" description="Phosphohistidine" evidence="12">
    <location>
        <position position="52"/>
    </location>
</feature>
<keyword evidence="9" id="KW-0067">ATP-binding</keyword>
<keyword evidence="8 17" id="KW-0418">Kinase</keyword>
<dbReference type="Pfam" id="PF01584">
    <property type="entry name" value="CheW"/>
    <property type="match status" value="1"/>
</dbReference>
<keyword evidence="5 12" id="KW-0597">Phosphoprotein</keyword>
<reference evidence="18" key="1">
    <citation type="submission" date="2016-11" db="EMBL/GenBank/DDBJ databases">
        <authorList>
            <person name="Varghese N."/>
            <person name="Submissions S."/>
        </authorList>
    </citation>
    <scope>NUCLEOTIDE SEQUENCE [LARGE SCALE GENOMIC DNA]</scope>
    <source>
        <strain evidence="18">DSM 29326</strain>
    </source>
</reference>
<dbReference type="SUPFAM" id="SSF47384">
    <property type="entry name" value="Homodimeric domain of signal transducing histidine kinase"/>
    <property type="match status" value="1"/>
</dbReference>
<feature type="domain" description="CheW-like" evidence="15">
    <location>
        <begin position="575"/>
        <end position="711"/>
    </location>
</feature>
<dbReference type="GO" id="GO:0000155">
    <property type="term" value="F:phosphorelay sensor kinase activity"/>
    <property type="evidence" value="ECO:0007669"/>
    <property type="project" value="InterPro"/>
</dbReference>
<dbReference type="InterPro" id="IPR037006">
    <property type="entry name" value="CheA-like_homodim_sf"/>
</dbReference>
<dbReference type="FunFam" id="3.30.565.10:FF:000016">
    <property type="entry name" value="Chemotaxis protein CheA, putative"/>
    <property type="match status" value="1"/>
</dbReference>
<dbReference type="CDD" id="cd00731">
    <property type="entry name" value="CheA_reg"/>
    <property type="match status" value="1"/>
</dbReference>
<evidence type="ECO:0000256" key="1">
    <source>
        <dbReference type="ARBA" id="ARBA00000085"/>
    </source>
</evidence>
<dbReference type="SMART" id="SM01231">
    <property type="entry name" value="H-kinase_dim"/>
    <property type="match status" value="1"/>
</dbReference>
<keyword evidence="7" id="KW-0547">Nucleotide-binding</keyword>
<evidence type="ECO:0000256" key="13">
    <source>
        <dbReference type="SAM" id="MobiDB-lite"/>
    </source>
</evidence>
<dbReference type="Pfam" id="PF02518">
    <property type="entry name" value="HATPase_c"/>
    <property type="match status" value="1"/>
</dbReference>
<dbReference type="AlphaFoldDB" id="A0A1M4X049"/>
<evidence type="ECO:0000259" key="16">
    <source>
        <dbReference type="PROSITE" id="PS50894"/>
    </source>
</evidence>
<dbReference type="CDD" id="cd16916">
    <property type="entry name" value="HATPase_CheA-like"/>
    <property type="match status" value="1"/>
</dbReference>
<dbReference type="GO" id="GO:0006935">
    <property type="term" value="P:chemotaxis"/>
    <property type="evidence" value="ECO:0007669"/>
    <property type="project" value="UniProtKB-KW"/>
</dbReference>
<accession>A0A1M4X049</accession>
<dbReference type="InterPro" id="IPR003594">
    <property type="entry name" value="HATPase_dom"/>
</dbReference>
<dbReference type="Gene3D" id="2.30.30.40">
    <property type="entry name" value="SH3 Domains"/>
    <property type="match status" value="1"/>
</dbReference>
<evidence type="ECO:0000256" key="12">
    <source>
        <dbReference type="PROSITE-ProRule" id="PRU00110"/>
    </source>
</evidence>
<feature type="domain" description="Histidine kinase" evidence="14">
    <location>
        <begin position="366"/>
        <end position="573"/>
    </location>
</feature>
<dbReference type="PRINTS" id="PR00344">
    <property type="entry name" value="BCTRLSENSOR"/>
</dbReference>
<dbReference type="InterPro" id="IPR004358">
    <property type="entry name" value="Sig_transdc_His_kin-like_C"/>
</dbReference>
<dbReference type="CDD" id="cd00088">
    <property type="entry name" value="HPT"/>
    <property type="match status" value="1"/>
</dbReference>
<evidence type="ECO:0000256" key="4">
    <source>
        <dbReference type="ARBA" id="ARBA00022500"/>
    </source>
</evidence>
<evidence type="ECO:0000256" key="2">
    <source>
        <dbReference type="ARBA" id="ARBA00012438"/>
    </source>
</evidence>
<dbReference type="Pfam" id="PF02895">
    <property type="entry name" value="H-kinase_dim"/>
    <property type="match status" value="1"/>
</dbReference>
<dbReference type="Proteomes" id="UP000183987">
    <property type="component" value="Unassembled WGS sequence"/>
</dbReference>
<feature type="domain" description="HPt" evidence="16">
    <location>
        <begin position="1"/>
        <end position="109"/>
    </location>
</feature>
<dbReference type="PROSITE" id="PS50894">
    <property type="entry name" value="HPT"/>
    <property type="match status" value="1"/>
</dbReference>
<dbReference type="Gene3D" id="1.10.287.560">
    <property type="entry name" value="Histidine kinase CheA-like, homodimeric domain"/>
    <property type="match status" value="1"/>
</dbReference>